<dbReference type="EMBL" id="JBHMFI010000001">
    <property type="protein sequence ID" value="MFB9070777.1"/>
    <property type="molecule type" value="Genomic_DNA"/>
</dbReference>
<proteinExistence type="predicted"/>
<comment type="caution">
    <text evidence="2">The sequence shown here is derived from an EMBL/GenBank/DDBJ whole genome shotgun (WGS) entry which is preliminary data.</text>
</comment>
<evidence type="ECO:0008006" key="4">
    <source>
        <dbReference type="Google" id="ProtNLM"/>
    </source>
</evidence>
<evidence type="ECO:0000313" key="3">
    <source>
        <dbReference type="Proteomes" id="UP001589575"/>
    </source>
</evidence>
<sequence length="123" mass="12857">MGRGIEEDPLALATRLRHLLAGDGHPRAVRVGVVTGRKTLHYVTGVAPGQEPGAPLRIDAAGQVSGGGLEHVDPGRTAPGEVGGIHRLPDRLRRPLRTLLRARARTLIRTGAPGGGGPVHRFG</sequence>
<reference evidence="2 3" key="1">
    <citation type="submission" date="2024-09" db="EMBL/GenBank/DDBJ databases">
        <authorList>
            <person name="Sun Q."/>
            <person name="Mori K."/>
        </authorList>
    </citation>
    <scope>NUCLEOTIDE SEQUENCE [LARGE SCALE GENOMIC DNA]</scope>
    <source>
        <strain evidence="2 3">CCM 7609</strain>
    </source>
</reference>
<accession>A0ABV5FVS0</accession>
<dbReference type="Proteomes" id="UP001589575">
    <property type="component" value="Unassembled WGS sequence"/>
</dbReference>
<feature type="region of interest" description="Disordered" evidence="1">
    <location>
        <begin position="66"/>
        <end position="86"/>
    </location>
</feature>
<keyword evidence="3" id="KW-1185">Reference proteome</keyword>
<name>A0ABV5FVS0_9MICC</name>
<organism evidence="2 3">
    <name type="scientific">Citricoccus parietis</name>
    <dbReference type="NCBI Taxonomy" id="592307"/>
    <lineage>
        <taxon>Bacteria</taxon>
        <taxon>Bacillati</taxon>
        <taxon>Actinomycetota</taxon>
        <taxon>Actinomycetes</taxon>
        <taxon>Micrococcales</taxon>
        <taxon>Micrococcaceae</taxon>
        <taxon>Citricoccus</taxon>
    </lineage>
</organism>
<evidence type="ECO:0000313" key="2">
    <source>
        <dbReference type="EMBL" id="MFB9070777.1"/>
    </source>
</evidence>
<protein>
    <recommendedName>
        <fullName evidence="4">Creatinase N-terminal domain-containing protein</fullName>
    </recommendedName>
</protein>
<gene>
    <name evidence="2" type="ORF">ACFFX0_06040</name>
</gene>
<evidence type="ECO:0000256" key="1">
    <source>
        <dbReference type="SAM" id="MobiDB-lite"/>
    </source>
</evidence>